<keyword evidence="2" id="KW-1185">Reference proteome</keyword>
<evidence type="ECO:0000313" key="1">
    <source>
        <dbReference type="EMBL" id="QLG30076.1"/>
    </source>
</evidence>
<name>A0A7D5KIJ7_9EURY</name>
<evidence type="ECO:0000313" key="2">
    <source>
        <dbReference type="Proteomes" id="UP000509750"/>
    </source>
</evidence>
<dbReference type="EMBL" id="CP058532">
    <property type="protein sequence ID" value="QLG30076.1"/>
    <property type="molecule type" value="Genomic_DNA"/>
</dbReference>
<dbReference type="KEGG" id="halg:HUG10_21050"/>
<dbReference type="GeneID" id="56031377"/>
<dbReference type="AlphaFoldDB" id="A0A7D5KIJ7"/>
<geneLocation type="plasmid" evidence="1 2">
    <name>unnamed3</name>
</geneLocation>
<accession>A0A7D5KIJ7</accession>
<protein>
    <submittedName>
        <fullName evidence="1">Uncharacterized protein</fullName>
    </submittedName>
</protein>
<dbReference type="Proteomes" id="UP000509750">
    <property type="component" value="Plasmid unnamed3"/>
</dbReference>
<proteinExistence type="predicted"/>
<dbReference type="RefSeq" id="WP_179171650.1">
    <property type="nucleotide sequence ID" value="NZ_CP058532.1"/>
</dbReference>
<organism evidence="1 2">
    <name type="scientific">Halorarum halophilum</name>
    <dbReference type="NCBI Taxonomy" id="2743090"/>
    <lineage>
        <taxon>Archaea</taxon>
        <taxon>Methanobacteriati</taxon>
        <taxon>Methanobacteriota</taxon>
        <taxon>Stenosarchaea group</taxon>
        <taxon>Halobacteria</taxon>
        <taxon>Halobacteriales</taxon>
        <taxon>Haloferacaceae</taxon>
        <taxon>Halorarum</taxon>
    </lineage>
</organism>
<sequence length="54" mass="6397">MSVGKEFEVEREHSRYENALEDIEQLAQDGIEMFDVDSKNEALRRIRDLAEEVR</sequence>
<keyword evidence="1" id="KW-0614">Plasmid</keyword>
<reference evidence="1 2" key="1">
    <citation type="submission" date="2020-07" db="EMBL/GenBank/DDBJ databases">
        <title>Gai3-2, isolated from salt lake.</title>
        <authorList>
            <person name="Cui H."/>
            <person name="Shi X."/>
        </authorList>
    </citation>
    <scope>NUCLEOTIDE SEQUENCE [LARGE SCALE GENOMIC DNA]</scope>
    <source>
        <strain evidence="1 2">Gai3-2</strain>
        <plasmid evidence="1 2">unnamed3</plasmid>
    </source>
</reference>
<gene>
    <name evidence="1" type="ORF">HUG10_21050</name>
</gene>